<proteinExistence type="predicted"/>
<dbReference type="EMBL" id="MU251611">
    <property type="protein sequence ID" value="KAG9231308.1"/>
    <property type="molecule type" value="Genomic_DNA"/>
</dbReference>
<sequence length="112" mass="13484">MEHWKRQGIWNEEWGYIPGLTWKHEHAPRKSLGLDITKSEASRPIHQFHHQLFNELQDMVDLKDDGWKLNSPDINTHASEAVKKRWDSWGIWDTDWGSCPRWTWLHERDEGE</sequence>
<evidence type="ECO:0000313" key="2">
    <source>
        <dbReference type="Proteomes" id="UP000824998"/>
    </source>
</evidence>
<accession>A0A9P7YCD6</accession>
<name>A0A9P7YCD6_9HELO</name>
<gene>
    <name evidence="1" type="ORF">BJ875DRAFT_469898</name>
</gene>
<dbReference type="AlphaFoldDB" id="A0A9P7YCD6"/>
<reference evidence="1" key="1">
    <citation type="journal article" date="2021" name="IMA Fungus">
        <title>Genomic characterization of three marine fungi, including Emericellopsis atlantica sp. nov. with signatures of a generalist lifestyle and marine biomass degradation.</title>
        <authorList>
            <person name="Hagestad O.C."/>
            <person name="Hou L."/>
            <person name="Andersen J.H."/>
            <person name="Hansen E.H."/>
            <person name="Altermark B."/>
            <person name="Li C."/>
            <person name="Kuhnert E."/>
            <person name="Cox R.J."/>
            <person name="Crous P.W."/>
            <person name="Spatafora J.W."/>
            <person name="Lail K."/>
            <person name="Amirebrahimi M."/>
            <person name="Lipzen A."/>
            <person name="Pangilinan J."/>
            <person name="Andreopoulos W."/>
            <person name="Hayes R.D."/>
            <person name="Ng V."/>
            <person name="Grigoriev I.V."/>
            <person name="Jackson S.A."/>
            <person name="Sutton T.D.S."/>
            <person name="Dobson A.D.W."/>
            <person name="Rama T."/>
        </authorList>
    </citation>
    <scope>NUCLEOTIDE SEQUENCE</scope>
    <source>
        <strain evidence="1">TRa018bII</strain>
    </source>
</reference>
<organism evidence="1 2">
    <name type="scientific">Amylocarpus encephaloides</name>
    <dbReference type="NCBI Taxonomy" id="45428"/>
    <lineage>
        <taxon>Eukaryota</taxon>
        <taxon>Fungi</taxon>
        <taxon>Dikarya</taxon>
        <taxon>Ascomycota</taxon>
        <taxon>Pezizomycotina</taxon>
        <taxon>Leotiomycetes</taxon>
        <taxon>Helotiales</taxon>
        <taxon>Helotiales incertae sedis</taxon>
        <taxon>Amylocarpus</taxon>
    </lineage>
</organism>
<dbReference type="Proteomes" id="UP000824998">
    <property type="component" value="Unassembled WGS sequence"/>
</dbReference>
<dbReference type="OrthoDB" id="5401786at2759"/>
<keyword evidence="2" id="KW-1185">Reference proteome</keyword>
<protein>
    <submittedName>
        <fullName evidence="1">Uncharacterized protein</fullName>
    </submittedName>
</protein>
<evidence type="ECO:0000313" key="1">
    <source>
        <dbReference type="EMBL" id="KAG9231308.1"/>
    </source>
</evidence>
<comment type="caution">
    <text evidence="1">The sequence shown here is derived from an EMBL/GenBank/DDBJ whole genome shotgun (WGS) entry which is preliminary data.</text>
</comment>